<dbReference type="InterPro" id="IPR029063">
    <property type="entry name" value="SAM-dependent_MTases_sf"/>
</dbReference>
<accession>A0A0G3EEG8</accession>
<keyword evidence="1 3" id="KW-0489">Methyltransferase</keyword>
<dbReference type="RefSeq" id="WP_052882117.1">
    <property type="nucleotide sequence ID" value="NZ_CP010904.1"/>
</dbReference>
<dbReference type="AlphaFoldDB" id="A0A0G3EEG8"/>
<dbReference type="GO" id="GO:0008168">
    <property type="term" value="F:methyltransferase activity"/>
    <property type="evidence" value="ECO:0007669"/>
    <property type="project" value="UniProtKB-KW"/>
</dbReference>
<reference evidence="4" key="1">
    <citation type="submission" date="2015-02" db="EMBL/GenBank/DDBJ databases">
        <title>Description and complete genome sequence of the first cultured representative of the subdivision 5 of the Verrucomicrobia phylum.</title>
        <authorList>
            <person name="Spring S."/>
            <person name="Bunk B."/>
            <person name="Sproer C."/>
            <person name="Klenk H.-P."/>
        </authorList>
    </citation>
    <scope>NUCLEOTIDE SEQUENCE [LARGE SCALE GENOMIC DNA]</scope>
    <source>
        <strain evidence="4">L21-Fru-AB</strain>
    </source>
</reference>
<dbReference type="Gene3D" id="3.40.50.150">
    <property type="entry name" value="Vaccinia Virus protein VP39"/>
    <property type="match status" value="1"/>
</dbReference>
<dbReference type="Proteomes" id="UP000035268">
    <property type="component" value="Chromosome"/>
</dbReference>
<evidence type="ECO:0000256" key="1">
    <source>
        <dbReference type="ARBA" id="ARBA00022603"/>
    </source>
</evidence>
<evidence type="ECO:0000256" key="2">
    <source>
        <dbReference type="ARBA" id="ARBA00022679"/>
    </source>
</evidence>
<sequence>MTAKLSGIPETLLIPLWARAVEGEEPDPIVRDDKAAEMVRQIEYDFAKFAKARLSQLGVAIRTMLLDRATSDFLRRNPDGVVVNLGAGLDTRRHRLGVETDWYEPDLAESLELRRRFFEETDRYRFLTASVFDTEWMEKVDDAGRPVLLIAEGLCIVRLPFIRSRIAPRIARLRFEQSTEGGDES</sequence>
<dbReference type="PATRIC" id="fig|1609981.3.peg.1643"/>
<dbReference type="InterPro" id="IPR007213">
    <property type="entry name" value="Ppm1/Ppm2/Tcmp"/>
</dbReference>
<dbReference type="SUPFAM" id="SSF53335">
    <property type="entry name" value="S-adenosyl-L-methionine-dependent methyltransferases"/>
    <property type="match status" value="1"/>
</dbReference>
<name>A0A0G3EEG8_9BACT</name>
<dbReference type="GO" id="GO:0032259">
    <property type="term" value="P:methylation"/>
    <property type="evidence" value="ECO:0007669"/>
    <property type="project" value="UniProtKB-KW"/>
</dbReference>
<dbReference type="PANTHER" id="PTHR43619">
    <property type="entry name" value="S-ADENOSYL-L-METHIONINE-DEPENDENT METHYLTRANSFERASE YKTD-RELATED"/>
    <property type="match status" value="1"/>
</dbReference>
<protein>
    <submittedName>
        <fullName evidence="3">Putative methyltransferase</fullName>
    </submittedName>
</protein>
<evidence type="ECO:0000313" key="4">
    <source>
        <dbReference type="Proteomes" id="UP000035268"/>
    </source>
</evidence>
<proteinExistence type="predicted"/>
<dbReference type="STRING" id="1307763.L21SP4_01583"/>
<dbReference type="OrthoDB" id="9800233at2"/>
<organism evidence="3 4">
    <name type="scientific">Kiritimatiella glycovorans</name>
    <dbReference type="NCBI Taxonomy" id="1307763"/>
    <lineage>
        <taxon>Bacteria</taxon>
        <taxon>Pseudomonadati</taxon>
        <taxon>Kiritimatiellota</taxon>
        <taxon>Kiritimatiellia</taxon>
        <taxon>Kiritimatiellales</taxon>
        <taxon>Kiritimatiellaceae</taxon>
        <taxon>Kiritimatiella</taxon>
    </lineage>
</organism>
<keyword evidence="2 3" id="KW-0808">Transferase</keyword>
<gene>
    <name evidence="3" type="ORF">L21SP4_01583</name>
</gene>
<evidence type="ECO:0000313" key="3">
    <source>
        <dbReference type="EMBL" id="AKJ64826.1"/>
    </source>
</evidence>
<reference evidence="3 4" key="2">
    <citation type="journal article" date="2016" name="ISME J.">
        <title>Characterization of the first cultured representative of Verrucomicrobia subdivision 5 indicates the proposal of a novel phylum.</title>
        <authorList>
            <person name="Spring S."/>
            <person name="Bunk B."/>
            <person name="Sproer C."/>
            <person name="Schumann P."/>
            <person name="Rohde M."/>
            <person name="Tindall B.J."/>
            <person name="Klenk H.P."/>
        </authorList>
    </citation>
    <scope>NUCLEOTIDE SEQUENCE [LARGE SCALE GENOMIC DNA]</scope>
    <source>
        <strain evidence="3 4">L21-Fru-AB</strain>
    </source>
</reference>
<dbReference type="EMBL" id="CP010904">
    <property type="protein sequence ID" value="AKJ64826.1"/>
    <property type="molecule type" value="Genomic_DNA"/>
</dbReference>
<keyword evidence="4" id="KW-1185">Reference proteome</keyword>
<dbReference type="Pfam" id="PF04072">
    <property type="entry name" value="LCM"/>
    <property type="match status" value="1"/>
</dbReference>
<dbReference type="PANTHER" id="PTHR43619:SF2">
    <property type="entry name" value="S-ADENOSYL-L-METHIONINE-DEPENDENT METHYLTRANSFERASES SUPERFAMILY PROTEIN"/>
    <property type="match status" value="1"/>
</dbReference>
<dbReference type="KEGG" id="vbl:L21SP4_01583"/>